<organism evidence="1 2">
    <name type="scientific">Lupinus luteus</name>
    <name type="common">European yellow lupine</name>
    <dbReference type="NCBI Taxonomy" id="3873"/>
    <lineage>
        <taxon>Eukaryota</taxon>
        <taxon>Viridiplantae</taxon>
        <taxon>Streptophyta</taxon>
        <taxon>Embryophyta</taxon>
        <taxon>Tracheophyta</taxon>
        <taxon>Spermatophyta</taxon>
        <taxon>Magnoliopsida</taxon>
        <taxon>eudicotyledons</taxon>
        <taxon>Gunneridae</taxon>
        <taxon>Pentapetalae</taxon>
        <taxon>rosids</taxon>
        <taxon>fabids</taxon>
        <taxon>Fabales</taxon>
        <taxon>Fabaceae</taxon>
        <taxon>Papilionoideae</taxon>
        <taxon>50 kb inversion clade</taxon>
        <taxon>genistoids sensu lato</taxon>
        <taxon>core genistoids</taxon>
        <taxon>Genisteae</taxon>
        <taxon>Lupinus</taxon>
    </lineage>
</organism>
<comment type="caution">
    <text evidence="1">The sequence shown here is derived from an EMBL/GenBank/DDBJ whole genome shotgun (WGS) entry which is preliminary data.</text>
</comment>
<evidence type="ECO:0000313" key="1">
    <source>
        <dbReference type="EMBL" id="CAL0319471.1"/>
    </source>
</evidence>
<name>A0AAV1XCL4_LUPLU</name>
<gene>
    <name evidence="1" type="ORF">LLUT_LOCUS20531</name>
</gene>
<accession>A0AAV1XCL4</accession>
<protein>
    <submittedName>
        <fullName evidence="1">Uncharacterized protein</fullName>
    </submittedName>
</protein>
<evidence type="ECO:0000313" key="2">
    <source>
        <dbReference type="Proteomes" id="UP001497480"/>
    </source>
</evidence>
<dbReference type="Proteomes" id="UP001497480">
    <property type="component" value="Unassembled WGS sequence"/>
</dbReference>
<sequence length="59" mass="6436">MGLEPYTKGLSFLLQLPLPAAKALHETNPPTPDPVPVVSLVGFESRVMGDYPARFGEHF</sequence>
<reference evidence="1 2" key="1">
    <citation type="submission" date="2024-03" db="EMBL/GenBank/DDBJ databases">
        <authorList>
            <person name="Martinez-Hernandez J."/>
        </authorList>
    </citation>
    <scope>NUCLEOTIDE SEQUENCE [LARGE SCALE GENOMIC DNA]</scope>
</reference>
<dbReference type="AlphaFoldDB" id="A0AAV1XCL4"/>
<keyword evidence="2" id="KW-1185">Reference proteome</keyword>
<proteinExistence type="predicted"/>
<dbReference type="EMBL" id="CAXHTB010000014">
    <property type="protein sequence ID" value="CAL0319471.1"/>
    <property type="molecule type" value="Genomic_DNA"/>
</dbReference>